<keyword evidence="1" id="KW-0812">Transmembrane</keyword>
<comment type="caution">
    <text evidence="2">The sequence shown here is derived from an EMBL/GenBank/DDBJ whole genome shotgun (WGS) entry which is preliminary data.</text>
</comment>
<name>A0A108UAZ4_9GAMM</name>
<feature type="transmembrane region" description="Helical" evidence="1">
    <location>
        <begin position="69"/>
        <end position="91"/>
    </location>
</feature>
<accession>A0A108UAZ4</accession>
<keyword evidence="3" id="KW-1185">Reference proteome</keyword>
<keyword evidence="1" id="KW-0472">Membrane</keyword>
<reference evidence="2 3" key="1">
    <citation type="journal article" date="2014" name="Genome Announc.">
        <title>Draft Genome Sequence of Lysobacter capsici AZ78, a Bacterium Antagonistic to Plant-Pathogenic Oomycetes.</title>
        <authorList>
            <person name="Puopolo G."/>
            <person name="Sonego P."/>
            <person name="Engelen K."/>
            <person name="Pertot I."/>
        </authorList>
    </citation>
    <scope>NUCLEOTIDE SEQUENCE [LARGE SCALE GENOMIC DNA]</scope>
    <source>
        <strain evidence="2 3">AZ78</strain>
    </source>
</reference>
<dbReference type="Proteomes" id="UP000023435">
    <property type="component" value="Unassembled WGS sequence"/>
</dbReference>
<dbReference type="EMBL" id="JAJA02000001">
    <property type="protein sequence ID" value="KWS05824.1"/>
    <property type="molecule type" value="Genomic_DNA"/>
</dbReference>
<keyword evidence="1" id="KW-1133">Transmembrane helix</keyword>
<evidence type="ECO:0000313" key="2">
    <source>
        <dbReference type="EMBL" id="KWS05824.1"/>
    </source>
</evidence>
<sequence length="307" mass="32922">MTQPIRKVPLTHGAQWLIRAFNLGTRNPRAIFGAGLLVMAVLYLVMYLFTMPLRVGESEPDMERIVSVIGIAALAAVLVLPVLLGGLMHVIREAESGRPVRARDLFAPLRQHKAVQLALLGVIQIALALICGTLLLWATGPDFWAHYQDMARGAIGGQVNVPAAHSPTLVIVVQLVYYYFSTAVVLVSIPLIMFSGLDISAAVRRSLGASVWNLGSYLFAAMLFMLGVMISGALISVVSLAAMQLGSLIHPAVGQLLVVAVVVAYGSAFLVVMCGTCYYAWRDVFTDNDDAPAANAPRTPRPGELEA</sequence>
<dbReference type="AlphaFoldDB" id="A0A108UAZ4"/>
<feature type="transmembrane region" description="Helical" evidence="1">
    <location>
        <begin position="117"/>
        <end position="138"/>
    </location>
</feature>
<feature type="transmembrane region" description="Helical" evidence="1">
    <location>
        <begin position="217"/>
        <end position="243"/>
    </location>
</feature>
<feature type="transmembrane region" description="Helical" evidence="1">
    <location>
        <begin position="176"/>
        <end position="197"/>
    </location>
</feature>
<evidence type="ECO:0000313" key="3">
    <source>
        <dbReference type="Proteomes" id="UP000023435"/>
    </source>
</evidence>
<protein>
    <recommendedName>
        <fullName evidence="4">Transmembrane protein</fullName>
    </recommendedName>
</protein>
<dbReference type="RefSeq" id="WP_036105090.1">
    <property type="nucleotide sequence ID" value="NZ_JAJA02000001.1"/>
</dbReference>
<organism evidence="2 3">
    <name type="scientific">Lysobacter capsici AZ78</name>
    <dbReference type="NCBI Taxonomy" id="1444315"/>
    <lineage>
        <taxon>Bacteria</taxon>
        <taxon>Pseudomonadati</taxon>
        <taxon>Pseudomonadota</taxon>
        <taxon>Gammaproteobacteria</taxon>
        <taxon>Lysobacterales</taxon>
        <taxon>Lysobacteraceae</taxon>
        <taxon>Lysobacter</taxon>
    </lineage>
</organism>
<evidence type="ECO:0008006" key="4">
    <source>
        <dbReference type="Google" id="ProtNLM"/>
    </source>
</evidence>
<gene>
    <name evidence="2" type="ORF">AZ78_3377</name>
</gene>
<proteinExistence type="predicted"/>
<evidence type="ECO:0000256" key="1">
    <source>
        <dbReference type="SAM" id="Phobius"/>
    </source>
</evidence>
<feature type="transmembrane region" description="Helical" evidence="1">
    <location>
        <begin position="30"/>
        <end position="49"/>
    </location>
</feature>
<dbReference type="OrthoDB" id="5946179at2"/>
<feature type="transmembrane region" description="Helical" evidence="1">
    <location>
        <begin position="255"/>
        <end position="281"/>
    </location>
</feature>